<dbReference type="Gene3D" id="1.10.10.10">
    <property type="entry name" value="Winged helix-like DNA-binding domain superfamily/Winged helix DNA-binding domain"/>
    <property type="match status" value="1"/>
</dbReference>
<dbReference type="GO" id="GO:0003700">
    <property type="term" value="F:DNA-binding transcription factor activity"/>
    <property type="evidence" value="ECO:0007669"/>
    <property type="project" value="InterPro"/>
</dbReference>
<organism evidence="1 2">
    <name type="scientific">Candidatus Anaerobutyricum stercoripullorum</name>
    <dbReference type="NCBI Taxonomy" id="2838456"/>
    <lineage>
        <taxon>Bacteria</taxon>
        <taxon>Bacillati</taxon>
        <taxon>Bacillota</taxon>
        <taxon>Clostridia</taxon>
        <taxon>Lachnospirales</taxon>
        <taxon>Lachnospiraceae</taxon>
        <taxon>Anaerobutyricum</taxon>
    </lineage>
</organism>
<dbReference type="Pfam" id="PF01475">
    <property type="entry name" value="FUR"/>
    <property type="match status" value="1"/>
</dbReference>
<dbReference type="InterPro" id="IPR036388">
    <property type="entry name" value="WH-like_DNA-bd_sf"/>
</dbReference>
<comment type="caution">
    <text evidence="1">The sequence shown here is derived from an EMBL/GenBank/DDBJ whole genome shotgun (WGS) entry which is preliminary data.</text>
</comment>
<sequence length="108" mass="12637">MQDKTLSSKERTAEQESEICYERTQMQKEMIIKKLRENGCRITKQREILLDIILQEDCACCKEIYYKALEKDGGIGSATVYRMINTLEDIGVLSRRKYRVCCEGIPKY</sequence>
<dbReference type="EMBL" id="DXEQ01000093">
    <property type="protein sequence ID" value="HIX72007.1"/>
    <property type="molecule type" value="Genomic_DNA"/>
</dbReference>
<dbReference type="AlphaFoldDB" id="A0A9D1X3R6"/>
<proteinExistence type="predicted"/>
<dbReference type="SUPFAM" id="SSF46785">
    <property type="entry name" value="Winged helix' DNA-binding domain"/>
    <property type="match status" value="1"/>
</dbReference>
<reference evidence="1" key="2">
    <citation type="submission" date="2021-04" db="EMBL/GenBank/DDBJ databases">
        <authorList>
            <person name="Gilroy R."/>
        </authorList>
    </citation>
    <scope>NUCLEOTIDE SEQUENCE</scope>
    <source>
        <strain evidence="1">ChiSxjej3B15-1167</strain>
    </source>
</reference>
<reference evidence="1" key="1">
    <citation type="journal article" date="2021" name="PeerJ">
        <title>Extensive microbial diversity within the chicken gut microbiome revealed by metagenomics and culture.</title>
        <authorList>
            <person name="Gilroy R."/>
            <person name="Ravi A."/>
            <person name="Getino M."/>
            <person name="Pursley I."/>
            <person name="Horton D.L."/>
            <person name="Alikhan N.F."/>
            <person name="Baker D."/>
            <person name="Gharbi K."/>
            <person name="Hall N."/>
            <person name="Watson M."/>
            <person name="Adriaenssens E.M."/>
            <person name="Foster-Nyarko E."/>
            <person name="Jarju S."/>
            <person name="Secka A."/>
            <person name="Antonio M."/>
            <person name="Oren A."/>
            <person name="Chaudhuri R.R."/>
            <person name="La Ragione R."/>
            <person name="Hildebrand F."/>
            <person name="Pallen M.J."/>
        </authorList>
    </citation>
    <scope>NUCLEOTIDE SEQUENCE</scope>
    <source>
        <strain evidence="1">ChiSxjej3B15-1167</strain>
    </source>
</reference>
<dbReference type="InterPro" id="IPR036390">
    <property type="entry name" value="WH_DNA-bd_sf"/>
</dbReference>
<name>A0A9D1X3R6_9FIRM</name>
<accession>A0A9D1X3R6</accession>
<dbReference type="InterPro" id="IPR002481">
    <property type="entry name" value="FUR"/>
</dbReference>
<protein>
    <submittedName>
        <fullName evidence="1">Transcriptional repressor</fullName>
    </submittedName>
</protein>
<dbReference type="Proteomes" id="UP000886805">
    <property type="component" value="Unassembled WGS sequence"/>
</dbReference>
<evidence type="ECO:0000313" key="2">
    <source>
        <dbReference type="Proteomes" id="UP000886805"/>
    </source>
</evidence>
<gene>
    <name evidence="1" type="ORF">H9849_03185</name>
</gene>
<evidence type="ECO:0000313" key="1">
    <source>
        <dbReference type="EMBL" id="HIX72007.1"/>
    </source>
</evidence>